<reference evidence="3 4" key="1">
    <citation type="submission" date="2019-06" db="EMBL/GenBank/DDBJ databases">
        <title>Sequencing the genomes of 1000 actinobacteria strains.</title>
        <authorList>
            <person name="Klenk H.-P."/>
        </authorList>
    </citation>
    <scope>NUCLEOTIDE SEQUENCE [LARGE SCALE GENOMIC DNA]</scope>
    <source>
        <strain evidence="3 4">DSM 24683</strain>
    </source>
</reference>
<dbReference type="RefSeq" id="WP_145807398.1">
    <property type="nucleotide sequence ID" value="NZ_VIVK01000001.1"/>
</dbReference>
<feature type="compositionally biased region" description="Low complexity" evidence="1">
    <location>
        <begin position="27"/>
        <end position="42"/>
    </location>
</feature>
<dbReference type="Proteomes" id="UP000318380">
    <property type="component" value="Unassembled WGS sequence"/>
</dbReference>
<dbReference type="AlphaFoldDB" id="A0A561BT61"/>
<evidence type="ECO:0000256" key="1">
    <source>
        <dbReference type="SAM" id="MobiDB-lite"/>
    </source>
</evidence>
<gene>
    <name evidence="3" type="ORF">FB561_3200</name>
</gene>
<evidence type="ECO:0008006" key="5">
    <source>
        <dbReference type="Google" id="ProtNLM"/>
    </source>
</evidence>
<dbReference type="PROSITE" id="PS51257">
    <property type="entry name" value="PROKAR_LIPOPROTEIN"/>
    <property type="match status" value="1"/>
</dbReference>
<sequence>MSVRRTAAAVAGLILLATTACGGGDESPAAAPAAKTSTSQPTDPQASEKPAAQDSAPVRTKVVVDAQGGGAGQGLCTLFSQAEIAERFGGEVGAGQVSGPLDSACQWSATADTGGSIMIQRVPAGFWSPPTMAKNYKVLTGIGDKAYSAPGMVDGDWDAAALHGRYVTVANQSGPKASADGAVALLREVLARG</sequence>
<keyword evidence="2" id="KW-0732">Signal</keyword>
<dbReference type="EMBL" id="VIVK01000001">
    <property type="protein sequence ID" value="TWD82074.1"/>
    <property type="molecule type" value="Genomic_DNA"/>
</dbReference>
<proteinExistence type="predicted"/>
<organism evidence="3 4">
    <name type="scientific">Kribbella amoyensis</name>
    <dbReference type="NCBI Taxonomy" id="996641"/>
    <lineage>
        <taxon>Bacteria</taxon>
        <taxon>Bacillati</taxon>
        <taxon>Actinomycetota</taxon>
        <taxon>Actinomycetes</taxon>
        <taxon>Propionibacteriales</taxon>
        <taxon>Kribbellaceae</taxon>
        <taxon>Kribbella</taxon>
    </lineage>
</organism>
<keyword evidence="4" id="KW-1185">Reference proteome</keyword>
<protein>
    <recommendedName>
        <fullName evidence="5">Lipoprotein</fullName>
    </recommendedName>
</protein>
<dbReference type="OrthoDB" id="7567603at2"/>
<feature type="region of interest" description="Disordered" evidence="1">
    <location>
        <begin position="25"/>
        <end position="58"/>
    </location>
</feature>
<evidence type="ECO:0000313" key="4">
    <source>
        <dbReference type="Proteomes" id="UP000318380"/>
    </source>
</evidence>
<evidence type="ECO:0000313" key="3">
    <source>
        <dbReference type="EMBL" id="TWD82074.1"/>
    </source>
</evidence>
<feature type="signal peptide" evidence="2">
    <location>
        <begin position="1"/>
        <end position="22"/>
    </location>
</feature>
<evidence type="ECO:0000256" key="2">
    <source>
        <dbReference type="SAM" id="SignalP"/>
    </source>
</evidence>
<comment type="caution">
    <text evidence="3">The sequence shown here is derived from an EMBL/GenBank/DDBJ whole genome shotgun (WGS) entry which is preliminary data.</text>
</comment>
<name>A0A561BT61_9ACTN</name>
<accession>A0A561BT61</accession>
<feature type="chain" id="PRO_5021962950" description="Lipoprotein" evidence="2">
    <location>
        <begin position="23"/>
        <end position="193"/>
    </location>
</feature>